<dbReference type="Proteomes" id="UP000550707">
    <property type="component" value="Unassembled WGS sequence"/>
</dbReference>
<evidence type="ECO:0000313" key="1">
    <source>
        <dbReference type="EMBL" id="KAF6426409.1"/>
    </source>
</evidence>
<comment type="caution">
    <text evidence="1">The sequence shown here is derived from an EMBL/GenBank/DDBJ whole genome shotgun (WGS) entry which is preliminary data.</text>
</comment>
<dbReference type="InParanoid" id="A0A7J8DTU9"/>
<dbReference type="EMBL" id="JACASF010000016">
    <property type="protein sequence ID" value="KAF6426409.1"/>
    <property type="molecule type" value="Genomic_DNA"/>
</dbReference>
<dbReference type="AlphaFoldDB" id="A0A7J8DTU9"/>
<evidence type="ECO:0000313" key="2">
    <source>
        <dbReference type="Proteomes" id="UP000550707"/>
    </source>
</evidence>
<keyword evidence="2" id="KW-1185">Reference proteome</keyword>
<reference evidence="1 2" key="1">
    <citation type="journal article" date="2020" name="Nature">
        <title>Six reference-quality genomes reveal evolution of bat adaptations.</title>
        <authorList>
            <person name="Jebb D."/>
            <person name="Huang Z."/>
            <person name="Pippel M."/>
            <person name="Hughes G.M."/>
            <person name="Lavrichenko K."/>
            <person name="Devanna P."/>
            <person name="Winkler S."/>
            <person name="Jermiin L.S."/>
            <person name="Skirmuntt E.C."/>
            <person name="Katzourakis A."/>
            <person name="Burkitt-Gray L."/>
            <person name="Ray D.A."/>
            <person name="Sullivan K.A.M."/>
            <person name="Roscito J.G."/>
            <person name="Kirilenko B.M."/>
            <person name="Davalos L.M."/>
            <person name="Corthals A.P."/>
            <person name="Power M.L."/>
            <person name="Jones G."/>
            <person name="Ransome R.D."/>
            <person name="Dechmann D.K.N."/>
            <person name="Locatelli A.G."/>
            <person name="Puechmaille S.J."/>
            <person name="Fedrigo O."/>
            <person name="Jarvis E.D."/>
            <person name="Hiller M."/>
            <person name="Vernes S.C."/>
            <person name="Myers E.W."/>
            <person name="Teeling E.C."/>
        </authorList>
    </citation>
    <scope>NUCLEOTIDE SEQUENCE [LARGE SCALE GENOMIC DNA]</scope>
    <source>
        <strain evidence="1">MMolMol1</strain>
        <tissue evidence="1">Muscle</tissue>
    </source>
</reference>
<protein>
    <submittedName>
        <fullName evidence="1">Uncharacterized protein</fullName>
    </submittedName>
</protein>
<proteinExistence type="predicted"/>
<organism evidence="1 2">
    <name type="scientific">Molossus molossus</name>
    <name type="common">Pallas' mastiff bat</name>
    <name type="synonym">Vespertilio molossus</name>
    <dbReference type="NCBI Taxonomy" id="27622"/>
    <lineage>
        <taxon>Eukaryota</taxon>
        <taxon>Metazoa</taxon>
        <taxon>Chordata</taxon>
        <taxon>Craniata</taxon>
        <taxon>Vertebrata</taxon>
        <taxon>Euteleostomi</taxon>
        <taxon>Mammalia</taxon>
        <taxon>Eutheria</taxon>
        <taxon>Laurasiatheria</taxon>
        <taxon>Chiroptera</taxon>
        <taxon>Yangochiroptera</taxon>
        <taxon>Molossidae</taxon>
        <taxon>Molossus</taxon>
    </lineage>
</organism>
<sequence length="134" mass="15636">MLGYKASLFKFKKIEIISSIFSDHSGIKLELNYNKNTQKHSNTWKLNSMLLNNKWVVTNEIKEEIKNFLESNENKHTTPQNLWDTARAVLRGKFIVLQASLKKQEKFLIDFPTLQLKELESKETKNPELVGGRK</sequence>
<accession>A0A7J8DTU9</accession>
<name>A0A7J8DTU9_MOLMO</name>
<gene>
    <name evidence="1" type="ORF">HJG59_009117</name>
</gene>
<dbReference type="PANTHER" id="PTHR19446">
    <property type="entry name" value="REVERSE TRANSCRIPTASES"/>
    <property type="match status" value="1"/>
</dbReference>